<proteinExistence type="predicted"/>
<dbReference type="EMBL" id="WACR01000001">
    <property type="protein sequence ID" value="KAB1066118.1"/>
    <property type="molecule type" value="Genomic_DNA"/>
</dbReference>
<evidence type="ECO:0000313" key="1">
    <source>
        <dbReference type="EMBL" id="KAB1066118.1"/>
    </source>
</evidence>
<keyword evidence="2" id="KW-1185">Reference proteome</keyword>
<organism evidence="1 2">
    <name type="scientific">Salibacter halophilus</name>
    <dbReference type="NCBI Taxonomy" id="1803916"/>
    <lineage>
        <taxon>Bacteria</taxon>
        <taxon>Pseudomonadati</taxon>
        <taxon>Bacteroidota</taxon>
        <taxon>Flavobacteriia</taxon>
        <taxon>Flavobacteriales</taxon>
        <taxon>Salibacteraceae</taxon>
        <taxon>Salibacter</taxon>
    </lineage>
</organism>
<dbReference type="Proteomes" id="UP000435357">
    <property type="component" value="Unassembled WGS sequence"/>
</dbReference>
<dbReference type="CDD" id="cd07820">
    <property type="entry name" value="SRPBCC_3"/>
    <property type="match status" value="1"/>
</dbReference>
<dbReference type="OrthoDB" id="9793552at2"/>
<sequence length="157" mass="18527">MRIYTLKREQVLPISLENAWEFFSTPLNLNEITPDDLKFDILTKGLEGEKMYPGMIINYKVSPFAGIKFRWTTEISHVKTQEYFVDEQRFGPYAFWHHKHFFEEVEDGVKIIDIVDYGLPFGFLGKIAHALIVKSKLKHIFDFRHEILAKEFGIDKK</sequence>
<dbReference type="SUPFAM" id="SSF55961">
    <property type="entry name" value="Bet v1-like"/>
    <property type="match status" value="1"/>
</dbReference>
<dbReference type="Gene3D" id="3.30.530.20">
    <property type="match status" value="1"/>
</dbReference>
<comment type="caution">
    <text evidence="1">The sequence shown here is derived from an EMBL/GenBank/DDBJ whole genome shotgun (WGS) entry which is preliminary data.</text>
</comment>
<gene>
    <name evidence="1" type="ORF">F3059_01210</name>
</gene>
<name>A0A6N6M7Q6_9FLAO</name>
<evidence type="ECO:0000313" key="2">
    <source>
        <dbReference type="Proteomes" id="UP000435357"/>
    </source>
</evidence>
<dbReference type="AlphaFoldDB" id="A0A6N6M7Q6"/>
<reference evidence="1 2" key="1">
    <citation type="submission" date="2019-09" db="EMBL/GenBank/DDBJ databases">
        <title>Genomes of Cryomorphaceae.</title>
        <authorList>
            <person name="Bowman J.P."/>
        </authorList>
    </citation>
    <scope>NUCLEOTIDE SEQUENCE [LARGE SCALE GENOMIC DNA]</scope>
    <source>
        <strain evidence="1 2">KCTC 52047</strain>
    </source>
</reference>
<dbReference type="RefSeq" id="WP_151166106.1">
    <property type="nucleotide sequence ID" value="NZ_WACR01000001.1"/>
</dbReference>
<accession>A0A6N6M7Q6</accession>
<dbReference type="InterPro" id="IPR023393">
    <property type="entry name" value="START-like_dom_sf"/>
</dbReference>
<protein>
    <submittedName>
        <fullName evidence="1">SRPBCC family protein</fullName>
    </submittedName>
</protein>